<reference evidence="2 3" key="1">
    <citation type="submission" date="2018-03" db="EMBL/GenBank/DDBJ databases">
        <title>Draft Genome Sequences of the Obligatory Marine Myxobacteria Enhygromyxa salina SWB007.</title>
        <authorList>
            <person name="Poehlein A."/>
            <person name="Moghaddam J.A."/>
            <person name="Harms H."/>
            <person name="Alanjari M."/>
            <person name="Koenig G.M."/>
            <person name="Daniel R."/>
            <person name="Schaeberle T.F."/>
        </authorList>
    </citation>
    <scope>NUCLEOTIDE SEQUENCE [LARGE SCALE GENOMIC DNA]</scope>
    <source>
        <strain evidence="2 3">SWB007</strain>
    </source>
</reference>
<proteinExistence type="predicted"/>
<accession>A0A2S9YUL7</accession>
<sequence>MFAYAMSENELINKGLTELKALRAELEKAVKTASEEAKEGWTKLQPHLQQAEKLASEKASHIAQEVGESAGEVITDVRDRLEKLRDRIRSEKQG</sequence>
<evidence type="ECO:0000256" key="1">
    <source>
        <dbReference type="SAM" id="Coils"/>
    </source>
</evidence>
<protein>
    <submittedName>
        <fullName evidence="2">Uncharacterized protein</fullName>
    </submittedName>
</protein>
<keyword evidence="1" id="KW-0175">Coiled coil</keyword>
<dbReference type="EMBL" id="PVNL01000035">
    <property type="protein sequence ID" value="PRQ08805.1"/>
    <property type="molecule type" value="Genomic_DNA"/>
</dbReference>
<organism evidence="2 3">
    <name type="scientific">Enhygromyxa salina</name>
    <dbReference type="NCBI Taxonomy" id="215803"/>
    <lineage>
        <taxon>Bacteria</taxon>
        <taxon>Pseudomonadati</taxon>
        <taxon>Myxococcota</taxon>
        <taxon>Polyangia</taxon>
        <taxon>Nannocystales</taxon>
        <taxon>Nannocystaceae</taxon>
        <taxon>Enhygromyxa</taxon>
    </lineage>
</organism>
<name>A0A2S9YUL7_9BACT</name>
<evidence type="ECO:0000313" key="3">
    <source>
        <dbReference type="Proteomes" id="UP000238823"/>
    </source>
</evidence>
<comment type="caution">
    <text evidence="2">The sequence shown here is derived from an EMBL/GenBank/DDBJ whole genome shotgun (WGS) entry which is preliminary data.</text>
</comment>
<dbReference type="Gene3D" id="1.20.120.20">
    <property type="entry name" value="Apolipoprotein"/>
    <property type="match status" value="1"/>
</dbReference>
<gene>
    <name evidence="2" type="ORF">ENSA7_14370</name>
</gene>
<feature type="coiled-coil region" evidence="1">
    <location>
        <begin position="12"/>
        <end position="39"/>
    </location>
</feature>
<dbReference type="Proteomes" id="UP000238823">
    <property type="component" value="Unassembled WGS sequence"/>
</dbReference>
<dbReference type="AlphaFoldDB" id="A0A2S9YUL7"/>
<evidence type="ECO:0000313" key="2">
    <source>
        <dbReference type="EMBL" id="PRQ08805.1"/>
    </source>
</evidence>